<evidence type="ECO:0000256" key="8">
    <source>
        <dbReference type="PROSITE-ProRule" id="PRU00042"/>
    </source>
</evidence>
<evidence type="ECO:0000256" key="4">
    <source>
        <dbReference type="ARBA" id="ARBA00022833"/>
    </source>
</evidence>
<keyword evidence="6" id="KW-0804">Transcription</keyword>
<keyword evidence="3" id="KW-0677">Repeat</keyword>
<dbReference type="EMBL" id="UYJE01007336">
    <property type="protein sequence ID" value="VDI53779.1"/>
    <property type="molecule type" value="Genomic_DNA"/>
</dbReference>
<dbReference type="Gene3D" id="3.30.160.60">
    <property type="entry name" value="Classic Zinc Finger"/>
    <property type="match status" value="4"/>
</dbReference>
<dbReference type="PANTHER" id="PTHR24399">
    <property type="entry name" value="ZINC FINGER AND BTB DOMAIN-CONTAINING"/>
    <property type="match status" value="1"/>
</dbReference>
<dbReference type="GO" id="GO:0001227">
    <property type="term" value="F:DNA-binding transcription repressor activity, RNA polymerase II-specific"/>
    <property type="evidence" value="ECO:0007669"/>
    <property type="project" value="TreeGrafter"/>
</dbReference>
<dbReference type="InterPro" id="IPR036236">
    <property type="entry name" value="Znf_C2H2_sf"/>
</dbReference>
<evidence type="ECO:0000313" key="12">
    <source>
        <dbReference type="Proteomes" id="UP000596742"/>
    </source>
</evidence>
<evidence type="ECO:0000256" key="1">
    <source>
        <dbReference type="ARBA" id="ARBA00004123"/>
    </source>
</evidence>
<evidence type="ECO:0000256" key="6">
    <source>
        <dbReference type="ARBA" id="ARBA00023163"/>
    </source>
</evidence>
<feature type="domain" description="C2H2-type" evidence="10">
    <location>
        <begin position="482"/>
        <end position="509"/>
    </location>
</feature>
<keyword evidence="7" id="KW-0539">Nucleus</keyword>
<feature type="region of interest" description="Disordered" evidence="9">
    <location>
        <begin position="635"/>
        <end position="658"/>
    </location>
</feature>
<keyword evidence="8" id="KW-0863">Zinc-finger</keyword>
<organism evidence="11 12">
    <name type="scientific">Mytilus galloprovincialis</name>
    <name type="common">Mediterranean mussel</name>
    <dbReference type="NCBI Taxonomy" id="29158"/>
    <lineage>
        <taxon>Eukaryota</taxon>
        <taxon>Metazoa</taxon>
        <taxon>Spiralia</taxon>
        <taxon>Lophotrochozoa</taxon>
        <taxon>Mollusca</taxon>
        <taxon>Bivalvia</taxon>
        <taxon>Autobranchia</taxon>
        <taxon>Pteriomorphia</taxon>
        <taxon>Mytilida</taxon>
        <taxon>Mytiloidea</taxon>
        <taxon>Mytilidae</taxon>
        <taxon>Mytilinae</taxon>
        <taxon>Mytilus</taxon>
    </lineage>
</organism>
<feature type="compositionally biased region" description="Basic residues" evidence="9">
    <location>
        <begin position="560"/>
        <end position="570"/>
    </location>
</feature>
<feature type="domain" description="C2H2-type" evidence="10">
    <location>
        <begin position="357"/>
        <end position="386"/>
    </location>
</feature>
<dbReference type="GO" id="GO:0005654">
    <property type="term" value="C:nucleoplasm"/>
    <property type="evidence" value="ECO:0007669"/>
    <property type="project" value="TreeGrafter"/>
</dbReference>
<dbReference type="GO" id="GO:0000978">
    <property type="term" value="F:RNA polymerase II cis-regulatory region sequence-specific DNA binding"/>
    <property type="evidence" value="ECO:0007669"/>
    <property type="project" value="TreeGrafter"/>
</dbReference>
<proteinExistence type="predicted"/>
<dbReference type="SMART" id="SM00355">
    <property type="entry name" value="ZnF_C2H2"/>
    <property type="match status" value="10"/>
</dbReference>
<feature type="region of interest" description="Disordered" evidence="9">
    <location>
        <begin position="532"/>
        <end position="577"/>
    </location>
</feature>
<dbReference type="PROSITE" id="PS00028">
    <property type="entry name" value="ZINC_FINGER_C2H2_1"/>
    <property type="match status" value="7"/>
</dbReference>
<evidence type="ECO:0000256" key="7">
    <source>
        <dbReference type="ARBA" id="ARBA00023242"/>
    </source>
</evidence>
<sequence>MQSIYFTLFSVKLKSAEEIFQSHFTAEEKEKGFNLLLSFQTRCLKTFSSTTSSSPTGALSKLHTSIQLVNPTHNLDQIRAVQEDIAYEATIVSNEICTLNTSTINSQSTNKFIAESINKEIYEKIVRDEESTNTLNDSFETINTEAFRTLVNQNNNRTLVNLDYSRSHDNFTSEKPYTCIDQVDHSDDYSNVGSEVVIEEESLHSQSNVKSVKKKRKTKEKFEKDPSAPKRTRRRNIIHVCKKCDLTFVGGKAYREHMKSSHSIINFKCDKCGMGFYFTRQYNNHMESHQEYKCTTCEQLFHSFTQYSDHCQVQHAINVSKVDLMKMNNTCKLCDRSFDTPSRLYTHHKKNHTEGPIMCKPCQQIFTTRLSLRKHEKSYAHHKKSGQKFTLERNLLCSDCGNHFIGSKSNLATHMKYHKTEKKYACEHCNFKCCFSARLKRHIKQHFDSERTFVCETCGAAFHTKQILQSHIGYKHSDARNFCCHICSSTFKGRNALQRHIKEHSIENHKKCFCGRTFSRIGALRQHMEKVHSENATEAVRRRSMMRIKNSENKTDLSTKKSRKKKKKQTKSTNSKRVVNTDISAAIKKITDSKFKPIKSSTEKPVQHVQGICIANFKYAPLNIINQASNTLRDENVNKNSGEKTNAETFDQSEHDKKDQLIPVQTEENGKLPLSSTDFSFPKQNCLLQSNISDTVKTDPLSVLEEKTVENPKQNTGSFVQSEHNHSLFYNQLDHNYSKMSNDQSEQMEKLPVSKEFCIIPKQKYLLQANDNCNDQNNAGRDLQNKIIEKPKLILPKGPTNYSQFGPPTNQQKIISSNILQGQSTMSYRFNSPLVLPQNTSAKTPLLILWRPPPPN</sequence>
<name>A0A8B6FUM4_MYTGA</name>
<accession>A0A8B6FUM4</accession>
<evidence type="ECO:0000256" key="2">
    <source>
        <dbReference type="ARBA" id="ARBA00022723"/>
    </source>
</evidence>
<evidence type="ECO:0000259" key="10">
    <source>
        <dbReference type="PROSITE" id="PS50157"/>
    </source>
</evidence>
<evidence type="ECO:0000256" key="5">
    <source>
        <dbReference type="ARBA" id="ARBA00023015"/>
    </source>
</evidence>
<feature type="domain" description="C2H2-type" evidence="10">
    <location>
        <begin position="267"/>
        <end position="294"/>
    </location>
</feature>
<comment type="caution">
    <text evidence="11">The sequence shown here is derived from an EMBL/GenBank/DDBJ whole genome shotgun (WGS) entry which is preliminary data.</text>
</comment>
<feature type="region of interest" description="Disordered" evidence="9">
    <location>
        <begin position="204"/>
        <end position="232"/>
    </location>
</feature>
<feature type="domain" description="C2H2-type" evidence="10">
    <location>
        <begin position="453"/>
        <end position="481"/>
    </location>
</feature>
<evidence type="ECO:0000256" key="9">
    <source>
        <dbReference type="SAM" id="MobiDB-lite"/>
    </source>
</evidence>
<evidence type="ECO:0000313" key="11">
    <source>
        <dbReference type="EMBL" id="VDI53779.1"/>
    </source>
</evidence>
<keyword evidence="2" id="KW-0479">Metal-binding</keyword>
<dbReference type="GO" id="GO:0008270">
    <property type="term" value="F:zinc ion binding"/>
    <property type="evidence" value="ECO:0007669"/>
    <property type="project" value="UniProtKB-KW"/>
</dbReference>
<evidence type="ECO:0000256" key="3">
    <source>
        <dbReference type="ARBA" id="ARBA00022737"/>
    </source>
</evidence>
<dbReference type="InterPro" id="IPR013087">
    <property type="entry name" value="Znf_C2H2_type"/>
</dbReference>
<keyword evidence="5" id="KW-0805">Transcription regulation</keyword>
<protein>
    <recommendedName>
        <fullName evidence="10">C2H2-type domain-containing protein</fullName>
    </recommendedName>
</protein>
<gene>
    <name evidence="11" type="ORF">MGAL_10B043205</name>
</gene>
<keyword evidence="12" id="KW-1185">Reference proteome</keyword>
<comment type="subcellular location">
    <subcellularLocation>
        <location evidence="1">Nucleus</location>
    </subcellularLocation>
</comment>
<dbReference type="AlphaFoldDB" id="A0A8B6FUM4"/>
<feature type="compositionally biased region" description="Basic and acidic residues" evidence="9">
    <location>
        <begin position="532"/>
        <end position="541"/>
    </location>
</feature>
<feature type="compositionally biased region" description="Basic and acidic residues" evidence="9">
    <location>
        <begin position="549"/>
        <end position="559"/>
    </location>
</feature>
<dbReference type="PANTHER" id="PTHR24399:SF23">
    <property type="entry name" value="C2H2-TYPE DOMAIN-CONTAINING PROTEIN"/>
    <property type="match status" value="1"/>
</dbReference>
<dbReference type="Proteomes" id="UP000596742">
    <property type="component" value="Unassembled WGS sequence"/>
</dbReference>
<dbReference type="OrthoDB" id="6077919at2759"/>
<reference evidence="11" key="1">
    <citation type="submission" date="2018-11" db="EMBL/GenBank/DDBJ databases">
        <authorList>
            <person name="Alioto T."/>
            <person name="Alioto T."/>
        </authorList>
    </citation>
    <scope>NUCLEOTIDE SEQUENCE</scope>
</reference>
<feature type="domain" description="C2H2-type" evidence="10">
    <location>
        <begin position="329"/>
        <end position="353"/>
    </location>
</feature>
<keyword evidence="4" id="KW-0862">Zinc</keyword>
<dbReference type="PROSITE" id="PS50157">
    <property type="entry name" value="ZINC_FINGER_C2H2_2"/>
    <property type="match status" value="5"/>
</dbReference>
<dbReference type="SUPFAM" id="SSF57667">
    <property type="entry name" value="beta-beta-alpha zinc fingers"/>
    <property type="match status" value="5"/>
</dbReference>